<gene>
    <name evidence="4" type="ORF">HK105_201887</name>
</gene>
<feature type="transmembrane region" description="Helical" evidence="2">
    <location>
        <begin position="1041"/>
        <end position="1060"/>
    </location>
</feature>
<feature type="region of interest" description="Disordered" evidence="1">
    <location>
        <begin position="589"/>
        <end position="622"/>
    </location>
</feature>
<evidence type="ECO:0000256" key="1">
    <source>
        <dbReference type="SAM" id="MobiDB-lite"/>
    </source>
</evidence>
<dbReference type="InterPro" id="IPR013948">
    <property type="entry name" value="DNA_replication_reg_Sld3_C"/>
</dbReference>
<evidence type="ECO:0000313" key="4">
    <source>
        <dbReference type="EMBL" id="KAL2918486.1"/>
    </source>
</evidence>
<sequence length="1751" mass="185130">MIQGDAVFASPAPIRARPAVFGSPTAHGRAAPHVVFLVDVAGIPPAELTEPATTATTAAAADAAAGASPAKSLLLAAVLRTLIIDSSNVQGPASTPLRDAKQVLDLSPGSVARFHTALVASLAAKAGAADAADTGGPSLPAVFRACHQLLVQAPWHWCATGPYQSPIQPKATRLGSAKGTIRTRSHLVVVARVPGDARELQLALGLGHAMMQGDVGPGRLLALLTLGKGELLPTQMWEDFAGQRVGVSWIDPAVPDPAGGRAETELIRAAVAAMMRSLGGSLLRASELARPPQWMGLTTALAVMHPRAIDSVFARAAVGAKKASELLGVFEHMAAPIGSLKYPCLLRTSIDLADLASAEPDLPSSVAIQVTFLTRTPARFQGPSPFSQAQVVATGLISQSSLPSDDFIEQAFACVCTQPASTGGRQGALDAGFWKLLGLLASRRMALAVKIHVDAAIDGVHAVDRLGAAIRRVDPAAGVEDNPFQDTAPAVDTAGPPARTIETRTAVLVPLMPALFGMRVLEREHDLPSSAVVRSMPSVVEQEALSRNQLAELGAVIGGWTHSGGLLHALAEFLAQGTWSHDQASRLERQTPRKNLPAQAAAAASGSEEEPASIPSADVPDWPEPPASVEEILCKLAEGCTRVVYGAMTLVEFVSTWLPRIYDELVQHIEGSPDDTRDATDVLLEYYASKLMMSISALEARHRRLPMQLAQAFAHADGKATAALEGSGLAAGEWDAARQWVLRVRSALGSDKRDDGEALRREVRRQARDLRTNEALLQITLWMECLRIHADTGCELPKADLLALEGGGRSGSGANASKCKGKSNASSGEADMRTHIACAVDELMDRVSIWTAVANLDGGADEDEAGSGRDGQAPRGSRLWRQFVSPVAVVFKTVGFLGGLALVFNQMTGPAIPFTSANFQSPGWLPTSLLYAVFAAVSGFSMLFLVDAIRAIPGNRHFQGSVEYGTIINFYFGPRLHYAAQLVLYGALQSSAIQGIVLTAQATDNLLVLIFGKTCGLSFSSGWVCVTAEVVEIPSPFGNSWMVFTLGLLIVMLLSIPLGLADMDNNITFNIVTSLLSLILGASWLYSSFVTGVNVSRIPVVAPFSLKYGQVVGTVLLNLGATTVIPSWLNLRHKDVNVQNLIWTATIGSSIYYVLIGIICGAGFDLDSSGNLLHSLLIDGKPAIVATVSIGVFAYVMLLPSIPVSFIVSRDNLVQNNVAPQGIATFLSFVLPWLFAVPLQTGEAIFDFQTWMSLVFCSSANFIIPFVIFIKCEAFRKQYNERRVLTEHQCRLLRQIHSKSDRIRSFIDRHYSKSPSQNSDEMHLHGIGDAEDDAARAALPQIVIDDYSSIPVDSNDTIHLACIKPPAADVASLPASPASGSSTESPGAGAMADPSSPASAGSPLSPLSIVYVDPADPEDGVDAKSPLSAPPTPAGLSSDSHAHSIAGSVLAALGAGGSLTRGAHVRRSSHDVLVALRPENAVGGVIYMSETSLGLPRGTVDEDIPASGNDEDRHPMHGGDEYDVGAVGVDRSIQHGSAVSRHSFSEAIFNRLTAVDPKAGLAELLADWHGGRSTDASRRARSPPPSALRRMSAPAPCLPHLGVPEHGDAPKMQYHNSWDGHGDAGPHQFGQFLDAQHRPAGPGSWHPAGGNDGGATGSRRSRSSSRSSRRGSRVSDRRSLDSQATSGSDGSHISKRSLPREAGFVSPPFRIVPPWLPVSERGVMRTLLVVTAAVCIGNLVVYGWLQATRSK</sequence>
<dbReference type="Pfam" id="PF08639">
    <property type="entry name" value="Sld3_STD"/>
    <property type="match status" value="1"/>
</dbReference>
<reference evidence="4 5" key="1">
    <citation type="submission" date="2023-09" db="EMBL/GenBank/DDBJ databases">
        <title>Pangenome analysis of Batrachochytrium dendrobatidis and related Chytrids.</title>
        <authorList>
            <person name="Yacoub M.N."/>
            <person name="Stajich J.E."/>
            <person name="James T.Y."/>
        </authorList>
    </citation>
    <scope>NUCLEOTIDE SEQUENCE [LARGE SCALE GENOMIC DNA]</scope>
    <source>
        <strain evidence="4 5">JEL0888</strain>
    </source>
</reference>
<feature type="compositionally biased region" description="Low complexity" evidence="1">
    <location>
        <begin position="1371"/>
        <end position="1408"/>
    </location>
</feature>
<feature type="domain" description="DNA replication regulator Sld3 C-terminal" evidence="3">
    <location>
        <begin position="716"/>
        <end position="866"/>
    </location>
</feature>
<comment type="caution">
    <text evidence="4">The sequence shown here is derived from an EMBL/GenBank/DDBJ whole genome shotgun (WGS) entry which is preliminary data.</text>
</comment>
<evidence type="ECO:0000256" key="2">
    <source>
        <dbReference type="SAM" id="Phobius"/>
    </source>
</evidence>
<feature type="transmembrane region" description="Helical" evidence="2">
    <location>
        <begin position="883"/>
        <end position="904"/>
    </location>
</feature>
<feature type="transmembrane region" description="Helical" evidence="2">
    <location>
        <begin position="1067"/>
        <end position="1086"/>
    </location>
</feature>
<feature type="region of interest" description="Disordered" evidence="1">
    <location>
        <begin position="1572"/>
        <end position="1699"/>
    </location>
</feature>
<feature type="transmembrane region" description="Helical" evidence="2">
    <location>
        <begin position="1106"/>
        <end position="1129"/>
    </location>
</feature>
<proteinExistence type="predicted"/>
<feature type="transmembrane region" description="Helical" evidence="2">
    <location>
        <begin position="1726"/>
        <end position="1745"/>
    </location>
</feature>
<dbReference type="PANTHER" id="PTHR16189:SF3">
    <property type="entry name" value="AMINO ACID TRANSPORTER TRANSMEMBRANE DOMAIN-CONTAINING PROTEIN"/>
    <property type="match status" value="1"/>
</dbReference>
<dbReference type="PANTHER" id="PTHR16189">
    <property type="entry name" value="TRANSMEMBRANE PROTEIN 104-RELATED"/>
    <property type="match status" value="1"/>
</dbReference>
<feature type="transmembrane region" description="Helical" evidence="2">
    <location>
        <begin position="1218"/>
        <end position="1236"/>
    </location>
</feature>
<keyword evidence="2" id="KW-0472">Membrane</keyword>
<keyword evidence="5" id="KW-1185">Reference proteome</keyword>
<feature type="compositionally biased region" description="Polar residues" evidence="1">
    <location>
        <begin position="1681"/>
        <end position="1691"/>
    </location>
</feature>
<evidence type="ECO:0000313" key="5">
    <source>
        <dbReference type="Proteomes" id="UP001527925"/>
    </source>
</evidence>
<feature type="transmembrane region" description="Helical" evidence="2">
    <location>
        <begin position="1141"/>
        <end position="1164"/>
    </location>
</feature>
<protein>
    <recommendedName>
        <fullName evidence="3">DNA replication regulator Sld3 C-terminal domain-containing protein</fullName>
    </recommendedName>
</protein>
<accession>A0ABR4NG33</accession>
<feature type="region of interest" description="Disordered" evidence="1">
    <location>
        <begin position="1371"/>
        <end position="1440"/>
    </location>
</feature>
<feature type="transmembrane region" description="Helical" evidence="2">
    <location>
        <begin position="1184"/>
        <end position="1206"/>
    </location>
</feature>
<name>A0ABR4NG33_9FUNG</name>
<evidence type="ECO:0000259" key="3">
    <source>
        <dbReference type="Pfam" id="PF08639"/>
    </source>
</evidence>
<dbReference type="EMBL" id="JADGIZ020000006">
    <property type="protein sequence ID" value="KAL2918486.1"/>
    <property type="molecule type" value="Genomic_DNA"/>
</dbReference>
<feature type="compositionally biased region" description="Basic residues" evidence="1">
    <location>
        <begin position="1659"/>
        <end position="1672"/>
    </location>
</feature>
<feature type="transmembrane region" description="Helical" evidence="2">
    <location>
        <begin position="982"/>
        <end position="1002"/>
    </location>
</feature>
<organism evidence="4 5">
    <name type="scientific">Polyrhizophydium stewartii</name>
    <dbReference type="NCBI Taxonomy" id="2732419"/>
    <lineage>
        <taxon>Eukaryota</taxon>
        <taxon>Fungi</taxon>
        <taxon>Fungi incertae sedis</taxon>
        <taxon>Chytridiomycota</taxon>
        <taxon>Chytridiomycota incertae sedis</taxon>
        <taxon>Chytridiomycetes</taxon>
        <taxon>Rhizophydiales</taxon>
        <taxon>Rhizophydiales incertae sedis</taxon>
        <taxon>Polyrhizophydium</taxon>
    </lineage>
</organism>
<feature type="transmembrane region" description="Helical" evidence="2">
    <location>
        <begin position="1248"/>
        <end position="1270"/>
    </location>
</feature>
<keyword evidence="2" id="KW-0812">Transmembrane</keyword>
<dbReference type="Proteomes" id="UP001527925">
    <property type="component" value="Unassembled WGS sequence"/>
</dbReference>
<feature type="transmembrane region" description="Helical" evidence="2">
    <location>
        <begin position="924"/>
        <end position="946"/>
    </location>
</feature>
<keyword evidence="2" id="KW-1133">Transmembrane helix</keyword>
<feature type="compositionally biased region" description="Low complexity" evidence="1">
    <location>
        <begin position="597"/>
        <end position="617"/>
    </location>
</feature>